<name>A0A174QTG6_9FIRM</name>
<evidence type="ECO:0000313" key="3">
    <source>
        <dbReference type="Proteomes" id="UP000095512"/>
    </source>
</evidence>
<protein>
    <submittedName>
        <fullName evidence="2">Alpha/beta fold family hydrolase</fullName>
    </submittedName>
</protein>
<dbReference type="Gene3D" id="3.40.50.1820">
    <property type="entry name" value="alpha/beta hydrolase"/>
    <property type="match status" value="1"/>
</dbReference>
<dbReference type="GO" id="GO:0016787">
    <property type="term" value="F:hydrolase activity"/>
    <property type="evidence" value="ECO:0007669"/>
    <property type="project" value="UniProtKB-KW"/>
</dbReference>
<proteinExistence type="predicted"/>
<feature type="compositionally biased region" description="Basic and acidic residues" evidence="1">
    <location>
        <begin position="113"/>
        <end position="122"/>
    </location>
</feature>
<gene>
    <name evidence="2" type="ORF">ERS852480_04036</name>
</gene>
<dbReference type="EMBL" id="CZAB01000050">
    <property type="protein sequence ID" value="CUP76492.1"/>
    <property type="molecule type" value="Genomic_DNA"/>
</dbReference>
<dbReference type="InterPro" id="IPR029058">
    <property type="entry name" value="AB_hydrolase_fold"/>
</dbReference>
<dbReference type="RefSeq" id="WP_368290565.1">
    <property type="nucleotide sequence ID" value="NZ_JBCPCJ010000100.1"/>
</dbReference>
<evidence type="ECO:0000256" key="1">
    <source>
        <dbReference type="SAM" id="MobiDB-lite"/>
    </source>
</evidence>
<dbReference type="Gene3D" id="1.10.10.800">
    <property type="match status" value="1"/>
</dbReference>
<organism evidence="2 3">
    <name type="scientific">Enterocloster clostridioformis</name>
    <dbReference type="NCBI Taxonomy" id="1531"/>
    <lineage>
        <taxon>Bacteria</taxon>
        <taxon>Bacillati</taxon>
        <taxon>Bacillota</taxon>
        <taxon>Clostridia</taxon>
        <taxon>Lachnospirales</taxon>
        <taxon>Lachnospiraceae</taxon>
        <taxon>Enterocloster</taxon>
    </lineage>
</organism>
<sequence>MVSLNRETGCSSCRILGGRSYQAAWSQQSTSFPTYTTHKKMKAIFLRKLLLHKNKQKLAEGKGVLGVCAGGGYAVNAAMTKRRIKAGGTAAGANIGRVQRESRNPIPVLKEAARQRTPEARGGDPLSQTGFPAAGKKGRWRASTSENLLVLEH</sequence>
<keyword evidence="2" id="KW-0378">Hydrolase</keyword>
<accession>A0A174QTG6</accession>
<evidence type="ECO:0000313" key="2">
    <source>
        <dbReference type="EMBL" id="CUP76492.1"/>
    </source>
</evidence>
<dbReference type="AlphaFoldDB" id="A0A174QTG6"/>
<dbReference type="Proteomes" id="UP000095512">
    <property type="component" value="Unassembled WGS sequence"/>
</dbReference>
<feature type="region of interest" description="Disordered" evidence="1">
    <location>
        <begin position="113"/>
        <end position="153"/>
    </location>
</feature>
<reference evidence="2 3" key="1">
    <citation type="submission" date="2015-09" db="EMBL/GenBank/DDBJ databases">
        <authorList>
            <consortium name="Pathogen Informatics"/>
        </authorList>
    </citation>
    <scope>NUCLEOTIDE SEQUENCE [LARGE SCALE GENOMIC DNA]</scope>
    <source>
        <strain evidence="2 3">2789STDY5834865</strain>
    </source>
</reference>